<evidence type="ECO:0000313" key="3">
    <source>
        <dbReference type="Proteomes" id="UP001597180"/>
    </source>
</evidence>
<gene>
    <name evidence="2" type="ORF">ACFQ4B_18745</name>
</gene>
<evidence type="ECO:0000259" key="1">
    <source>
        <dbReference type="Pfam" id="PF03551"/>
    </source>
</evidence>
<dbReference type="InterPro" id="IPR036390">
    <property type="entry name" value="WH_DNA-bd_sf"/>
</dbReference>
<proteinExistence type="predicted"/>
<dbReference type="EMBL" id="JBHTLU010000022">
    <property type="protein sequence ID" value="MFD1222162.1"/>
    <property type="molecule type" value="Genomic_DNA"/>
</dbReference>
<dbReference type="Gene3D" id="1.10.10.10">
    <property type="entry name" value="Winged helix-like DNA-binding domain superfamily/Winged helix DNA-binding domain"/>
    <property type="match status" value="1"/>
</dbReference>
<sequence length="189" mass="21216">MHLSNVEFILLQLVAECRHVSGYDIMKMVNHRGYREWANIGTTSIYTGLKKLSTKGWIVSDGPDSKFGKGPVPTQFALTESGMNRLKNEIVDSLSSSRERDIRFDLGLAALPLIGKDEAIAALRARLDFLRAAETKIRQKYEAQGCDHLPLNVRALFLHPIILIDSERKFVSNLINELMGESGEYGKHC</sequence>
<dbReference type="InterPro" id="IPR005149">
    <property type="entry name" value="Tscrpt_reg_PadR_N"/>
</dbReference>
<keyword evidence="3" id="KW-1185">Reference proteome</keyword>
<evidence type="ECO:0000313" key="2">
    <source>
        <dbReference type="EMBL" id="MFD1222162.1"/>
    </source>
</evidence>
<dbReference type="Proteomes" id="UP001597180">
    <property type="component" value="Unassembled WGS sequence"/>
</dbReference>
<reference evidence="3" key="1">
    <citation type="journal article" date="2019" name="Int. J. Syst. Evol. Microbiol.">
        <title>The Global Catalogue of Microorganisms (GCM) 10K type strain sequencing project: providing services to taxonomists for standard genome sequencing and annotation.</title>
        <authorList>
            <consortium name="The Broad Institute Genomics Platform"/>
            <consortium name="The Broad Institute Genome Sequencing Center for Infectious Disease"/>
            <person name="Wu L."/>
            <person name="Ma J."/>
        </authorList>
    </citation>
    <scope>NUCLEOTIDE SEQUENCE [LARGE SCALE GENOMIC DNA]</scope>
    <source>
        <strain evidence="3">CCUG 53270</strain>
    </source>
</reference>
<comment type="caution">
    <text evidence="2">The sequence shown here is derived from an EMBL/GenBank/DDBJ whole genome shotgun (WGS) entry which is preliminary data.</text>
</comment>
<organism evidence="2 3">
    <name type="scientific">Paenibacillus vulneris</name>
    <dbReference type="NCBI Taxonomy" id="1133364"/>
    <lineage>
        <taxon>Bacteria</taxon>
        <taxon>Bacillati</taxon>
        <taxon>Bacillota</taxon>
        <taxon>Bacilli</taxon>
        <taxon>Bacillales</taxon>
        <taxon>Paenibacillaceae</taxon>
        <taxon>Paenibacillus</taxon>
    </lineage>
</organism>
<accession>A0ABW3UMF4</accession>
<name>A0ABW3UMF4_9BACL</name>
<dbReference type="RefSeq" id="WP_079914513.1">
    <property type="nucleotide sequence ID" value="NZ_BAABJG010000045.1"/>
</dbReference>
<dbReference type="InterPro" id="IPR036388">
    <property type="entry name" value="WH-like_DNA-bd_sf"/>
</dbReference>
<dbReference type="Pfam" id="PF03551">
    <property type="entry name" value="PadR"/>
    <property type="match status" value="1"/>
</dbReference>
<feature type="domain" description="Transcription regulator PadR N-terminal" evidence="1">
    <location>
        <begin position="10"/>
        <end position="87"/>
    </location>
</feature>
<protein>
    <submittedName>
        <fullName evidence="2">PadR family transcriptional regulator</fullName>
    </submittedName>
</protein>
<dbReference type="SUPFAM" id="SSF46785">
    <property type="entry name" value="Winged helix' DNA-binding domain"/>
    <property type="match status" value="1"/>
</dbReference>